<dbReference type="AlphaFoldDB" id="A0A6I4IMA0"/>
<keyword evidence="1" id="KW-0175">Coiled coil</keyword>
<dbReference type="EMBL" id="WQLW01000008">
    <property type="protein sequence ID" value="MVO09822.1"/>
    <property type="molecule type" value="Genomic_DNA"/>
</dbReference>
<reference evidence="3" key="1">
    <citation type="submission" date="2019-05" db="EMBL/GenBank/DDBJ databases">
        <title>Flavobacterium profundi sp. nov., isolated from a deep-sea seamount.</title>
        <authorList>
            <person name="Zhang D.-C."/>
        </authorList>
    </citation>
    <scope>NUCLEOTIDE SEQUENCE [LARGE SCALE GENOMIC DNA]</scope>
    <source>
        <strain evidence="3">TP390</strain>
    </source>
</reference>
<comment type="caution">
    <text evidence="2">The sequence shown here is derived from an EMBL/GenBank/DDBJ whole genome shotgun (WGS) entry which is preliminary data.</text>
</comment>
<evidence type="ECO:0008006" key="4">
    <source>
        <dbReference type="Google" id="ProtNLM"/>
    </source>
</evidence>
<dbReference type="RefSeq" id="WP_140998196.1">
    <property type="nucleotide sequence ID" value="NZ_VDCZ01000008.1"/>
</dbReference>
<dbReference type="OrthoDB" id="1115172at2"/>
<accession>A0A6I4IMA0</accession>
<keyword evidence="3" id="KW-1185">Reference proteome</keyword>
<name>A0A6I4IMA0_9FLAO</name>
<evidence type="ECO:0000256" key="1">
    <source>
        <dbReference type="SAM" id="Coils"/>
    </source>
</evidence>
<evidence type="ECO:0000313" key="3">
    <source>
        <dbReference type="Proteomes" id="UP000431264"/>
    </source>
</evidence>
<dbReference type="Proteomes" id="UP000431264">
    <property type="component" value="Unassembled WGS sequence"/>
</dbReference>
<organism evidence="2 3">
    <name type="scientific">Flavobacterium profundi</name>
    <dbReference type="NCBI Taxonomy" id="1774945"/>
    <lineage>
        <taxon>Bacteria</taxon>
        <taxon>Pseudomonadati</taxon>
        <taxon>Bacteroidota</taxon>
        <taxon>Flavobacteriia</taxon>
        <taxon>Flavobacteriales</taxon>
        <taxon>Flavobacteriaceae</taxon>
        <taxon>Flavobacterium</taxon>
    </lineage>
</organism>
<protein>
    <recommendedName>
        <fullName evidence="4">Chromosome partitioning protein ParA</fullName>
    </recommendedName>
</protein>
<feature type="coiled-coil region" evidence="1">
    <location>
        <begin position="64"/>
        <end position="119"/>
    </location>
</feature>
<evidence type="ECO:0000313" key="2">
    <source>
        <dbReference type="EMBL" id="MVO09822.1"/>
    </source>
</evidence>
<gene>
    <name evidence="2" type="ORF">GOQ30_11690</name>
</gene>
<proteinExistence type="predicted"/>
<sequence length="277" mass="31976">MAFKKRTIIKISLTVLTFLVLLLVFGYYNLCAKYDLLVDQSTIESKLLQNQFDEILKKYDSLNLVIEKNEVAEVEKVVVAAQENKKFFLSTSWNINHENKSLENKINLLKSKINEDSDEIIKINTILTQNKKELAQLVSHKKNEYIGRHENLNAINLNARGVKILSDLYSKNREGKIQQIRVCFTLEGNEFVRNGNKQLYVQVVNPKNQIISVKDTHLEANNLKLTYSAKTEAMYSKKDLDVCTYVDLEADKTIKGKYIINVYNSFCKIGSTIFEYE</sequence>